<dbReference type="Pfam" id="PF02518">
    <property type="entry name" value="HATPase_c"/>
    <property type="match status" value="1"/>
</dbReference>
<dbReference type="Gene3D" id="3.40.50.300">
    <property type="entry name" value="P-loop containing nucleotide triphosphate hydrolases"/>
    <property type="match status" value="1"/>
</dbReference>
<dbReference type="InterPro" id="IPR004358">
    <property type="entry name" value="Sig_transdc_His_kin-like_C"/>
</dbReference>
<dbReference type="SUPFAM" id="SSF52540">
    <property type="entry name" value="P-loop containing nucleoside triphosphate hydrolases"/>
    <property type="match status" value="1"/>
</dbReference>
<dbReference type="SMART" id="SM00388">
    <property type="entry name" value="HisKA"/>
    <property type="match status" value="1"/>
</dbReference>
<dbReference type="InterPro" id="IPR013655">
    <property type="entry name" value="PAS_fold_3"/>
</dbReference>
<dbReference type="SMART" id="SM00091">
    <property type="entry name" value="PAS"/>
    <property type="match status" value="1"/>
</dbReference>
<dbReference type="Pfam" id="PF00069">
    <property type="entry name" value="Pkinase"/>
    <property type="match status" value="1"/>
</dbReference>
<dbReference type="InterPro" id="IPR005467">
    <property type="entry name" value="His_kinase_dom"/>
</dbReference>
<accession>A0ABV1YIP3</accession>
<keyword evidence="3" id="KW-0597">Phosphoprotein</keyword>
<feature type="domain" description="PAC" evidence="6">
    <location>
        <begin position="1532"/>
        <end position="1585"/>
    </location>
</feature>
<dbReference type="PANTHER" id="PTHR43642:SF1">
    <property type="entry name" value="HYBRID SIGNAL TRANSDUCTION HISTIDINE KINASE G"/>
    <property type="match status" value="1"/>
</dbReference>
<dbReference type="InterPro" id="IPR035965">
    <property type="entry name" value="PAS-like_dom_sf"/>
</dbReference>
<feature type="domain" description="Histidine kinase" evidence="5">
    <location>
        <begin position="1605"/>
        <end position="1820"/>
    </location>
</feature>
<keyword evidence="8" id="KW-1185">Reference proteome</keyword>
<dbReference type="InterPro" id="IPR041664">
    <property type="entry name" value="AAA_16"/>
</dbReference>
<dbReference type="Gene3D" id="3.30.450.40">
    <property type="match status" value="1"/>
</dbReference>
<feature type="domain" description="Protein kinase" evidence="4">
    <location>
        <begin position="6"/>
        <end position="274"/>
    </location>
</feature>
<dbReference type="InterPro" id="IPR000719">
    <property type="entry name" value="Prot_kinase_dom"/>
</dbReference>
<protein>
    <recommendedName>
        <fullName evidence="2">histidine kinase</fullName>
        <ecNumber evidence="2">2.7.13.3</ecNumber>
    </recommendedName>
</protein>
<dbReference type="SMART" id="SM00387">
    <property type="entry name" value="HATPase_c"/>
    <property type="match status" value="1"/>
</dbReference>
<organism evidence="7 8">
    <name type="scientific">Mesorhizobium opportunistum</name>
    <dbReference type="NCBI Taxonomy" id="593909"/>
    <lineage>
        <taxon>Bacteria</taxon>
        <taxon>Pseudomonadati</taxon>
        <taxon>Pseudomonadota</taxon>
        <taxon>Alphaproteobacteria</taxon>
        <taxon>Hyphomicrobiales</taxon>
        <taxon>Phyllobacteriaceae</taxon>
        <taxon>Mesorhizobium</taxon>
    </lineage>
</organism>
<dbReference type="NCBIfam" id="TIGR00229">
    <property type="entry name" value="sensory_box"/>
    <property type="match status" value="1"/>
</dbReference>
<dbReference type="Gene3D" id="3.30.450.20">
    <property type="entry name" value="PAS domain"/>
    <property type="match status" value="1"/>
</dbReference>
<dbReference type="InterPro" id="IPR036890">
    <property type="entry name" value="HATPase_C_sf"/>
</dbReference>
<dbReference type="EMBL" id="JAMYPJ010000027">
    <property type="protein sequence ID" value="MER8935041.1"/>
    <property type="molecule type" value="Genomic_DNA"/>
</dbReference>
<dbReference type="InterPro" id="IPR003594">
    <property type="entry name" value="HATPase_dom"/>
</dbReference>
<dbReference type="CDD" id="cd00130">
    <property type="entry name" value="PAS"/>
    <property type="match status" value="1"/>
</dbReference>
<dbReference type="CDD" id="cd14014">
    <property type="entry name" value="STKc_PknB_like"/>
    <property type="match status" value="1"/>
</dbReference>
<dbReference type="Pfam" id="PF08447">
    <property type="entry name" value="PAS_3"/>
    <property type="match status" value="1"/>
</dbReference>
<dbReference type="Gene3D" id="1.10.510.10">
    <property type="entry name" value="Transferase(Phosphotransferase) domain 1"/>
    <property type="match status" value="1"/>
</dbReference>
<dbReference type="PROSITE" id="PS50109">
    <property type="entry name" value="HIS_KIN"/>
    <property type="match status" value="1"/>
</dbReference>
<dbReference type="Pfam" id="PF01590">
    <property type="entry name" value="GAF"/>
    <property type="match status" value="1"/>
</dbReference>
<dbReference type="InterPro" id="IPR053159">
    <property type="entry name" value="Hybrid_Histidine_Kinase"/>
</dbReference>
<dbReference type="Proteomes" id="UP001464387">
    <property type="component" value="Unassembled WGS sequence"/>
</dbReference>
<dbReference type="SMART" id="SM00220">
    <property type="entry name" value="S_TKc"/>
    <property type="match status" value="1"/>
</dbReference>
<dbReference type="SUPFAM" id="SSF47384">
    <property type="entry name" value="Homodimeric domain of signal transducing histidine kinase"/>
    <property type="match status" value="1"/>
</dbReference>
<proteinExistence type="predicted"/>
<evidence type="ECO:0000256" key="1">
    <source>
        <dbReference type="ARBA" id="ARBA00000085"/>
    </source>
</evidence>
<evidence type="ECO:0000259" key="6">
    <source>
        <dbReference type="PROSITE" id="PS50113"/>
    </source>
</evidence>
<evidence type="ECO:0000259" key="5">
    <source>
        <dbReference type="PROSITE" id="PS50109"/>
    </source>
</evidence>
<evidence type="ECO:0000259" key="4">
    <source>
        <dbReference type="PROSITE" id="PS50011"/>
    </source>
</evidence>
<reference evidence="7 8" key="1">
    <citation type="journal article" date="2024" name="Proc. Natl. Acad. Sci. U.S.A.">
        <title>The evolutionary genomics of adaptation to stress in wild rhizobium bacteria.</title>
        <authorList>
            <person name="Kehlet-Delgado H."/>
            <person name="Montoya A.P."/>
            <person name="Jensen K.T."/>
            <person name="Wendlandt C.E."/>
            <person name="Dexheimer C."/>
            <person name="Roberts M."/>
            <person name="Torres Martinez L."/>
            <person name="Friesen M.L."/>
            <person name="Griffitts J.S."/>
            <person name="Porter S.S."/>
        </authorList>
    </citation>
    <scope>NUCLEOTIDE SEQUENCE [LARGE SCALE GENOMIC DNA]</scope>
    <source>
        <strain evidence="7 8">M0729</strain>
    </source>
</reference>
<sequence>MAIAPEYELEPVREGAEFTLYRGTARGRRTPILVVATSAEQPSPQSLRRLEHEYSLATGLDSAWAAQPLALTRHRGRMVLILKDPGGEPLDREIEQRKAQPIDPPDFLRISIGLAAALGKAHQQGFIHKDVKPANALVDVSGRAWLTGFGIASRLPSERVTAAAPEIIAGTFAYMSPEQTGRMNRSIDTRSDLYSLGVTLYQILTGALPFTASDPLEWVHCHIARRPVAPIDRSAVPEVLSDLVMKLLAKDPEERYQTAAGLEADLRRCQSEWHSDRLIGSFLLGTDDPSDRLVISERLYGREREVETLLSAFERVVVHGTAELVLVSGYSGVGKSSVVNELNKVLVPPRGLFAAGKFDQYKRDVPYTTLAQAFQMLVRQILVKSEAEVDYWRHALMEALRPNGQLIVNLIPELEFVIGKQPLVAELPPEEARGRFQLVFRRFVRAFARPEHPLALFLDDLQWLDSATLDLIERLVTDPDLRHLLLIGAYRDNEVSPSHPLMRTLTAIRDAGAKAQEIVLAPLGPEDVRRLVFNSLRCDEKAANSLAKLVHDKTGGNPFFTIQFLMTLAEESLLRFDRDISGWVWDLDRIRAKGYSDNVVDLMVGKLQRLSDTTQVALQRLASLGNMAEIATLSIAFGQSEEDIHTGFLDAARNGLLFRMERHYSFPHDRIQEASYALIPESERPVEHLRIGRLLLSSLMEKEAGEHLFDIANQLNRGAALLTDHDEKVRVAAINLRAGRKAKASAAYGSAREYFAAGTALLDEWDWKNEYELTFGLWLERAECEYLTGSLDTAIQLIDQILQRVASKVDESTVYHLKIRVHSLKSEYHDAVATAITCVRRLGIDMEAHPTQEQVQVEYETVWEILDGRSIESLIDLPLMSDPVLQSAMLVLSEIVGPAYFVDTRLFSILICRMVKIGLRHGVSSSSAHGYVTWGFLLQGAFRRYSDAYPFAKLACDLVSKHGFIASLARVYTVAASVAGWAQPIVVAIDLVRKAIRTAIEAGDTVYGCHAMFMHVSFLLTRNDPLDSVRHESDIALDFAKRAQYADIADIVVSQQRFIATMQGRTSTFSTFSDAQFDEKAFEAQVAAPMAISWYWILKLKAQFLSGNYSEALAAADNAKPLLAVTDGLIQQLDYFYYTALTVSALYERVGKDQQEASRELLGVHQEQLREWAEIYMPTFADKHALVSAEIARIEQRDLDAMRLYEHAIHSARENGFVQNEGVAHELAAQYCLARGLETAGYAHLRNARNCYDRWEAHGKVRQLDQRYPRLREDRTPASSTTFAPVIELDVETVVRASQAISSDMVLPELIDKLVRLAVEHAGAERGLLILVEGGEPRIEAEATTEAGKIEVAVRQAAVTPTDLPQTALQYVIRSQERMLLDDASADNTYSNDEYVRQNRSKSILCLPIVKQTKLVGALYLENDLIPGAFTLDRVAVLQLLASQAAISLENAVLYTDLQLQVGLLQHLPVSAWTLKPDGTPDFVNQVWLEFTGQTPDLVRSHPDAWIAAVHPDDREMATKSFWDGVHSGQGFAFETRSLRAQDKTYRWHLQQAVVLRDAEGKVLKFVGTTTDIDDQKRAEEALRQAQGDLARINRATTMGELAASLAHEISQPISGVIINGNVILRKLGRAKPDLNEVHEAVDRIVRDGQRAAEILARVRLQFEKGTGNREILDLNEMIRETVGLLRDEAARYNISARTELAADLPPIIGDRVLLQQVAMNLIVNSIEAMKDVDGIREVVIKSRRAGDDQILVSVSDTGIGFPTHLAEEIFDPFFTTKPHGTGMGLRISRSIIENHGGHLWAKGAAGQGAAFQFSLSGLIAAPQ</sequence>
<dbReference type="SUPFAM" id="SSF56112">
    <property type="entry name" value="Protein kinase-like (PK-like)"/>
    <property type="match status" value="1"/>
</dbReference>
<dbReference type="InterPro" id="IPR000014">
    <property type="entry name" value="PAS"/>
</dbReference>
<comment type="catalytic activity">
    <reaction evidence="1">
        <text>ATP + protein L-histidine = ADP + protein N-phospho-L-histidine.</text>
        <dbReference type="EC" id="2.7.13.3"/>
    </reaction>
</comment>
<dbReference type="InterPro" id="IPR000700">
    <property type="entry name" value="PAS-assoc_C"/>
</dbReference>
<evidence type="ECO:0000256" key="2">
    <source>
        <dbReference type="ARBA" id="ARBA00012438"/>
    </source>
</evidence>
<dbReference type="RefSeq" id="WP_352569989.1">
    <property type="nucleotide sequence ID" value="NZ_JAMYMY010000010.1"/>
</dbReference>
<dbReference type="SMART" id="SM00065">
    <property type="entry name" value="GAF"/>
    <property type="match status" value="1"/>
</dbReference>
<gene>
    <name evidence="7" type="ORF">NKI33_18920</name>
</gene>
<dbReference type="PANTHER" id="PTHR43642">
    <property type="entry name" value="HYBRID SIGNAL TRANSDUCTION HISTIDINE KINASE G"/>
    <property type="match status" value="1"/>
</dbReference>
<dbReference type="InterPro" id="IPR029016">
    <property type="entry name" value="GAF-like_dom_sf"/>
</dbReference>
<dbReference type="InterPro" id="IPR036097">
    <property type="entry name" value="HisK_dim/P_sf"/>
</dbReference>
<dbReference type="InterPro" id="IPR003018">
    <property type="entry name" value="GAF"/>
</dbReference>
<dbReference type="PROSITE" id="PS50113">
    <property type="entry name" value="PAC"/>
    <property type="match status" value="1"/>
</dbReference>
<evidence type="ECO:0000256" key="3">
    <source>
        <dbReference type="ARBA" id="ARBA00022553"/>
    </source>
</evidence>
<dbReference type="EC" id="2.7.13.3" evidence="2"/>
<dbReference type="Pfam" id="PF13191">
    <property type="entry name" value="AAA_16"/>
    <property type="match status" value="1"/>
</dbReference>
<evidence type="ECO:0000313" key="7">
    <source>
        <dbReference type="EMBL" id="MER8935041.1"/>
    </source>
</evidence>
<dbReference type="SUPFAM" id="SSF55785">
    <property type="entry name" value="PYP-like sensor domain (PAS domain)"/>
    <property type="match status" value="1"/>
</dbReference>
<dbReference type="InterPro" id="IPR003661">
    <property type="entry name" value="HisK_dim/P_dom"/>
</dbReference>
<dbReference type="SUPFAM" id="SSF55781">
    <property type="entry name" value="GAF domain-like"/>
    <property type="match status" value="1"/>
</dbReference>
<dbReference type="Gene3D" id="1.10.287.130">
    <property type="match status" value="1"/>
</dbReference>
<dbReference type="Gene3D" id="3.30.565.10">
    <property type="entry name" value="Histidine kinase-like ATPase, C-terminal domain"/>
    <property type="match status" value="1"/>
</dbReference>
<dbReference type="SUPFAM" id="SSF55874">
    <property type="entry name" value="ATPase domain of HSP90 chaperone/DNA topoisomerase II/histidine kinase"/>
    <property type="match status" value="1"/>
</dbReference>
<dbReference type="PRINTS" id="PR00344">
    <property type="entry name" value="BCTRLSENSOR"/>
</dbReference>
<dbReference type="InterPro" id="IPR027417">
    <property type="entry name" value="P-loop_NTPase"/>
</dbReference>
<dbReference type="PROSITE" id="PS50011">
    <property type="entry name" value="PROTEIN_KINASE_DOM"/>
    <property type="match status" value="1"/>
</dbReference>
<dbReference type="InterPro" id="IPR011009">
    <property type="entry name" value="Kinase-like_dom_sf"/>
</dbReference>
<comment type="caution">
    <text evidence="7">The sequence shown here is derived from an EMBL/GenBank/DDBJ whole genome shotgun (WGS) entry which is preliminary data.</text>
</comment>
<dbReference type="CDD" id="cd00082">
    <property type="entry name" value="HisKA"/>
    <property type="match status" value="1"/>
</dbReference>
<evidence type="ECO:0000313" key="8">
    <source>
        <dbReference type="Proteomes" id="UP001464387"/>
    </source>
</evidence>
<name>A0ABV1YIP3_9HYPH</name>